<dbReference type="CDD" id="cd09670">
    <property type="entry name" value="Cse2_I-E"/>
    <property type="match status" value="1"/>
</dbReference>
<dbReference type="Proteomes" id="UP000000593">
    <property type="component" value="Plasmid pPBPR1"/>
</dbReference>
<dbReference type="EMBL" id="CR377818">
    <property type="protein sequence ID" value="CAG17976.1"/>
    <property type="molecule type" value="Genomic_DNA"/>
</dbReference>
<dbReference type="InterPro" id="IPR013382">
    <property type="entry name" value="CRISPR-assoc_prot_Cse2"/>
</dbReference>
<dbReference type="InterPro" id="IPR038287">
    <property type="entry name" value="Cse2_sf"/>
</dbReference>
<dbReference type="Gene3D" id="1.10.520.40">
    <property type="entry name" value="CRISPR-associated protein Cse2"/>
    <property type="match status" value="1"/>
</dbReference>
<keyword evidence="2" id="KW-1185">Reference proteome</keyword>
<proteinExistence type="predicted"/>
<name>Q6LWA1_PHOPR</name>
<protein>
    <recommendedName>
        <fullName evidence="3">Type I-E CRISPR-associated protein Cse2/CasB</fullName>
    </recommendedName>
</protein>
<dbReference type="eggNOG" id="ENOG5031PGX">
    <property type="taxonomic scope" value="Bacteria"/>
</dbReference>
<dbReference type="RefSeq" id="WP_011176772.1">
    <property type="nucleotide sequence ID" value="NC_005871.1"/>
</dbReference>
<dbReference type="KEGG" id="ppr:PBPRC0038"/>
<sequence>MYQQIYQAYCRLPKGDQADLKRCNLSKLADSSAYFRVLKFSGTNDNKQTQRILYLMVAIDLTQEEDGSSVAIALLKAGVNENQIQQIIRSGDNGIEYLKRQLVRCKNIQLKSLGKLAQYWGENTRRQLLKEYILADQD</sequence>
<dbReference type="AlphaFoldDB" id="Q6LWA1"/>
<evidence type="ECO:0000313" key="2">
    <source>
        <dbReference type="Proteomes" id="UP000000593"/>
    </source>
</evidence>
<gene>
    <name evidence="1" type="ordered locus">PBPRC0038</name>
</gene>
<dbReference type="HOGENOM" id="CLU_1853351_0_0_6"/>
<keyword evidence="1" id="KW-0614">Plasmid</keyword>
<organism evidence="1 2">
    <name type="scientific">Photobacterium profundum (strain SS9)</name>
    <dbReference type="NCBI Taxonomy" id="298386"/>
    <lineage>
        <taxon>Bacteria</taxon>
        <taxon>Pseudomonadati</taxon>
        <taxon>Pseudomonadota</taxon>
        <taxon>Gammaproteobacteria</taxon>
        <taxon>Vibrionales</taxon>
        <taxon>Vibrionaceae</taxon>
        <taxon>Photobacterium</taxon>
    </lineage>
</organism>
<evidence type="ECO:0008006" key="3">
    <source>
        <dbReference type="Google" id="ProtNLM"/>
    </source>
</evidence>
<reference evidence="2" key="1">
    <citation type="journal article" date="2005" name="Science">
        <title>Life at depth: Photobacterium profundum genome sequence and expression analysis.</title>
        <authorList>
            <person name="Vezzi A."/>
            <person name="Campanaro S."/>
            <person name="D'Angelo M."/>
            <person name="Simonato F."/>
            <person name="Vitulo N."/>
            <person name="Lauro F.M."/>
            <person name="Cestaro A."/>
            <person name="Malacrida G."/>
            <person name="Simionati B."/>
            <person name="Cannata N."/>
            <person name="Romualdi C."/>
            <person name="Bartlett D.H."/>
            <person name="Valle G."/>
        </authorList>
    </citation>
    <scope>NUCLEOTIDE SEQUENCE [LARGE SCALE GENOMIC DNA]</scope>
    <source>
        <strain evidence="2">ATCC BAA-1253 / SS9</strain>
    </source>
</reference>
<geneLocation type="plasmid" evidence="1 2">
    <name>pPBPR1</name>
</geneLocation>
<accession>Q6LWA1</accession>
<evidence type="ECO:0000313" key="1">
    <source>
        <dbReference type="EMBL" id="CAG17976.1"/>
    </source>
</evidence>